<keyword evidence="1" id="KW-1133">Transmembrane helix</keyword>
<keyword evidence="3" id="KW-1185">Reference proteome</keyword>
<gene>
    <name evidence="2" type="ORF">TALK_10475</name>
</gene>
<evidence type="ECO:0000256" key="1">
    <source>
        <dbReference type="SAM" id="Phobius"/>
    </source>
</evidence>
<feature type="transmembrane region" description="Helical" evidence="1">
    <location>
        <begin position="133"/>
        <end position="153"/>
    </location>
</feature>
<feature type="transmembrane region" description="Helical" evidence="1">
    <location>
        <begin position="6"/>
        <end position="31"/>
    </location>
</feature>
<dbReference type="RefSeq" id="WP_085618567.1">
    <property type="nucleotide sequence ID" value="NZ_JFKB01000006.1"/>
</dbReference>
<keyword evidence="1" id="KW-0812">Transmembrane</keyword>
<dbReference type="OrthoDB" id="9786302at2"/>
<proteinExistence type="predicted"/>
<organism evidence="2 3">
    <name type="scientific">Thalassospira alkalitolerans</name>
    <dbReference type="NCBI Taxonomy" id="1293890"/>
    <lineage>
        <taxon>Bacteria</taxon>
        <taxon>Pseudomonadati</taxon>
        <taxon>Pseudomonadota</taxon>
        <taxon>Alphaproteobacteria</taxon>
        <taxon>Rhodospirillales</taxon>
        <taxon>Thalassospiraceae</taxon>
        <taxon>Thalassospira</taxon>
    </lineage>
</organism>
<dbReference type="EMBL" id="JFKB01000006">
    <property type="protein sequence ID" value="OSQ48014.1"/>
    <property type="molecule type" value="Genomic_DNA"/>
</dbReference>
<dbReference type="Proteomes" id="UP000193396">
    <property type="component" value="Unassembled WGS sequence"/>
</dbReference>
<evidence type="ECO:0000313" key="2">
    <source>
        <dbReference type="EMBL" id="OSQ48014.1"/>
    </source>
</evidence>
<dbReference type="InterPro" id="IPR018729">
    <property type="entry name" value="DUF2269_transmembrane"/>
</dbReference>
<accession>A0A1Y2LBS6</accession>
<evidence type="ECO:0008006" key="4">
    <source>
        <dbReference type="Google" id="ProtNLM"/>
    </source>
</evidence>
<comment type="caution">
    <text evidence="2">The sequence shown here is derived from an EMBL/GenBank/DDBJ whole genome shotgun (WGS) entry which is preliminary data.</text>
</comment>
<sequence length="155" mass="16325">MEYTTVKFIHLLGAVLFLGNIIVTAVWKSLADRTGNPVIIAFACRLVNITDLAFTALGAALVVIGGIGLFHAGGIAISDSPHLTIGISLFAMAAVLWLTGLLPLQLYMSKLAAKTAAAGQATMPEAYGKCVKLWTVLGIIATVLPLGTLWFMIAR</sequence>
<feature type="transmembrane region" description="Helical" evidence="1">
    <location>
        <begin position="83"/>
        <end position="104"/>
    </location>
</feature>
<reference evidence="2 3" key="1">
    <citation type="submission" date="2014-03" db="EMBL/GenBank/DDBJ databases">
        <title>The draft genome sequence of Thalassospira alkalitolerans JCM 18968.</title>
        <authorList>
            <person name="Lai Q."/>
            <person name="Shao Z."/>
        </authorList>
    </citation>
    <scope>NUCLEOTIDE SEQUENCE [LARGE SCALE GENOMIC DNA]</scope>
    <source>
        <strain evidence="2 3">JCM 18968</strain>
    </source>
</reference>
<keyword evidence="1" id="KW-0472">Membrane</keyword>
<evidence type="ECO:0000313" key="3">
    <source>
        <dbReference type="Proteomes" id="UP000193396"/>
    </source>
</evidence>
<dbReference type="AlphaFoldDB" id="A0A1Y2LBS6"/>
<dbReference type="Pfam" id="PF10027">
    <property type="entry name" value="DUF2269"/>
    <property type="match status" value="1"/>
</dbReference>
<feature type="transmembrane region" description="Helical" evidence="1">
    <location>
        <begin position="52"/>
        <end position="77"/>
    </location>
</feature>
<name>A0A1Y2LBS6_9PROT</name>
<dbReference type="STRING" id="1293890.TALK_10475"/>
<protein>
    <recommendedName>
        <fullName evidence="4">Integral membrane protein</fullName>
    </recommendedName>
</protein>